<evidence type="ECO:0000313" key="2">
    <source>
        <dbReference type="EMBL" id="RDI65608.1"/>
    </source>
</evidence>
<organism evidence="2 3">
    <name type="scientific">Nocardia pseudobrasiliensis</name>
    <dbReference type="NCBI Taxonomy" id="45979"/>
    <lineage>
        <taxon>Bacteria</taxon>
        <taxon>Bacillati</taxon>
        <taxon>Actinomycetota</taxon>
        <taxon>Actinomycetes</taxon>
        <taxon>Mycobacteriales</taxon>
        <taxon>Nocardiaceae</taxon>
        <taxon>Nocardia</taxon>
    </lineage>
</organism>
<dbReference type="Proteomes" id="UP000254869">
    <property type="component" value="Unassembled WGS sequence"/>
</dbReference>
<dbReference type="AlphaFoldDB" id="A0A370I4F4"/>
<evidence type="ECO:0000256" key="1">
    <source>
        <dbReference type="SAM" id="MobiDB-lite"/>
    </source>
</evidence>
<dbReference type="EMBL" id="QQBC01000006">
    <property type="protein sequence ID" value="RDI65608.1"/>
    <property type="molecule type" value="Genomic_DNA"/>
</dbReference>
<dbReference type="RefSeq" id="WP_067995158.1">
    <property type="nucleotide sequence ID" value="NZ_QQBC01000006.1"/>
</dbReference>
<dbReference type="InterPro" id="IPR036275">
    <property type="entry name" value="YdgH-like_sf"/>
</dbReference>
<reference evidence="2 3" key="1">
    <citation type="submission" date="2018-07" db="EMBL/GenBank/DDBJ databases">
        <title>Genomic Encyclopedia of Type Strains, Phase IV (KMG-IV): sequencing the most valuable type-strain genomes for metagenomic binning, comparative biology and taxonomic classification.</title>
        <authorList>
            <person name="Goeker M."/>
        </authorList>
    </citation>
    <scope>NUCLEOTIDE SEQUENCE [LARGE SCALE GENOMIC DNA]</scope>
    <source>
        <strain evidence="2 3">DSM 44290</strain>
    </source>
</reference>
<proteinExistence type="predicted"/>
<feature type="region of interest" description="Disordered" evidence="1">
    <location>
        <begin position="69"/>
        <end position="88"/>
    </location>
</feature>
<comment type="caution">
    <text evidence="2">The sequence shown here is derived from an EMBL/GenBank/DDBJ whole genome shotgun (WGS) entry which is preliminary data.</text>
</comment>
<evidence type="ECO:0000313" key="3">
    <source>
        <dbReference type="Proteomes" id="UP000254869"/>
    </source>
</evidence>
<sequence length="88" mass="9275">MAEELSTTPSEGFEAVGRVEMRSSPLGAGDIHGLIDEIARAAAGIGGEYFFVTDSLGATITADVYRRSTGRPRRGAGLPRIRRLGDPA</sequence>
<dbReference type="SUPFAM" id="SSF159871">
    <property type="entry name" value="YdgH-like"/>
    <property type="match status" value="1"/>
</dbReference>
<accession>A0A370I4F4</accession>
<dbReference type="STRING" id="1210086.GCA_001613105_01961"/>
<gene>
    <name evidence="2" type="ORF">DFR76_106480</name>
</gene>
<protein>
    <submittedName>
        <fullName evidence="2">Uncharacterized protein</fullName>
    </submittedName>
</protein>
<name>A0A370I4F4_9NOCA</name>
<keyword evidence="3" id="KW-1185">Reference proteome</keyword>